<feature type="compositionally biased region" description="Basic residues" evidence="1">
    <location>
        <begin position="169"/>
        <end position="180"/>
    </location>
</feature>
<accession>A0A8M1F8A2</accession>
<organism evidence="3 4">
    <name type="scientific">Ursus maritimus</name>
    <name type="common">Polar bear</name>
    <name type="synonym">Thalarctos maritimus</name>
    <dbReference type="NCBI Taxonomy" id="29073"/>
    <lineage>
        <taxon>Eukaryota</taxon>
        <taxon>Metazoa</taxon>
        <taxon>Chordata</taxon>
        <taxon>Craniata</taxon>
        <taxon>Vertebrata</taxon>
        <taxon>Euteleostomi</taxon>
        <taxon>Mammalia</taxon>
        <taxon>Eutheria</taxon>
        <taxon>Laurasiatheria</taxon>
        <taxon>Carnivora</taxon>
        <taxon>Caniformia</taxon>
        <taxon>Ursidae</taxon>
        <taxon>Ursus</taxon>
    </lineage>
</organism>
<sequence>MKPHLKQWRQRMLCGIFAWGLLFVVIFVYFTDSNPAEPAPSSFSFLETRRLLPMQGKQRAIMGAMQEPSLPESAGAHKGLLDGRPSGPFQKGPGDLPQWAQVRDGFENDEEFFSSQIGRKSQSAFYPEDDDYFFAAGQPGLHSHTQGTPGAPSPGDQGRRDGAALAHQSPRRRARKRQRKPGGSLVLEDGDDGDRLYSSMSRAFLHRLWKGNVSSKMLNPRLQKAMQDYLSANKHGVRFRGRRVAGLSRTELLCALRSRTLSGTSCLAEVGSGKQGGEDVTLEFSQNSQRRSWFLIPLLTVLGRNAAQARLSPAPAPPEPVSSGG</sequence>
<dbReference type="GeneID" id="121101072"/>
<feature type="transmembrane region" description="Helical" evidence="2">
    <location>
        <begin position="12"/>
        <end position="30"/>
    </location>
</feature>
<feature type="region of interest" description="Disordered" evidence="1">
    <location>
        <begin position="136"/>
        <end position="191"/>
    </location>
</feature>
<feature type="region of interest" description="Disordered" evidence="1">
    <location>
        <begin position="74"/>
        <end position="95"/>
    </location>
</feature>
<dbReference type="AlphaFoldDB" id="A0A8M1F8A2"/>
<gene>
    <name evidence="4" type="primary">LOC121101072</name>
</gene>
<name>A0A8M1F8A2_URSMA</name>
<dbReference type="OrthoDB" id="10264956at2759"/>
<dbReference type="KEGG" id="umr:121101072"/>
<evidence type="ECO:0000256" key="2">
    <source>
        <dbReference type="SAM" id="Phobius"/>
    </source>
</evidence>
<dbReference type="Proteomes" id="UP000261680">
    <property type="component" value="Unplaced"/>
</dbReference>
<evidence type="ECO:0000256" key="1">
    <source>
        <dbReference type="SAM" id="MobiDB-lite"/>
    </source>
</evidence>
<keyword evidence="2" id="KW-1133">Transmembrane helix</keyword>
<evidence type="ECO:0000313" key="3">
    <source>
        <dbReference type="Proteomes" id="UP000261680"/>
    </source>
</evidence>
<dbReference type="PANTHER" id="PTHR46059:SF3">
    <property type="entry name" value="BETA-GALACTOSIDE ALPHA-2,6-SIALYLTRANSFERASE 2"/>
    <property type="match status" value="1"/>
</dbReference>
<dbReference type="RefSeq" id="XP_040479653.1">
    <property type="nucleotide sequence ID" value="XM_040623719.1"/>
</dbReference>
<protein>
    <submittedName>
        <fullName evidence="4">Beta-galactoside alpha-2,6-sialyltransferase 2-like</fullName>
    </submittedName>
</protein>
<keyword evidence="2" id="KW-0812">Transmembrane</keyword>
<dbReference type="GO" id="GO:0097503">
    <property type="term" value="P:sialylation"/>
    <property type="evidence" value="ECO:0007669"/>
    <property type="project" value="TreeGrafter"/>
</dbReference>
<dbReference type="PANTHER" id="PTHR46059">
    <property type="entry name" value="BETA-GALACTOSIDE ALPHA-2,6-SIALYLTRANSFERASE"/>
    <property type="match status" value="1"/>
</dbReference>
<dbReference type="GO" id="GO:0005794">
    <property type="term" value="C:Golgi apparatus"/>
    <property type="evidence" value="ECO:0007669"/>
    <property type="project" value="TreeGrafter"/>
</dbReference>
<keyword evidence="3" id="KW-1185">Reference proteome</keyword>
<evidence type="ECO:0000313" key="4">
    <source>
        <dbReference type="RefSeq" id="XP_040479653.1"/>
    </source>
</evidence>
<keyword evidence="2" id="KW-0472">Membrane</keyword>
<proteinExistence type="predicted"/>
<dbReference type="GO" id="GO:0003835">
    <property type="term" value="F:beta-galactoside alpha-2,6-sialyltransferase activity"/>
    <property type="evidence" value="ECO:0007669"/>
    <property type="project" value="TreeGrafter"/>
</dbReference>
<reference evidence="4" key="1">
    <citation type="submission" date="2025-08" db="UniProtKB">
        <authorList>
            <consortium name="RefSeq"/>
        </authorList>
    </citation>
    <scope>IDENTIFICATION</scope>
    <source>
        <tissue evidence="4">Whole blood</tissue>
    </source>
</reference>